<feature type="transmembrane region" description="Helical" evidence="7">
    <location>
        <begin position="96"/>
        <end position="117"/>
    </location>
</feature>
<dbReference type="EMBL" id="JASPKZ010007254">
    <property type="protein sequence ID" value="KAJ9585650.1"/>
    <property type="molecule type" value="Genomic_DNA"/>
</dbReference>
<feature type="domain" description="Cation/H+ exchanger transmembrane" evidence="8">
    <location>
        <begin position="108"/>
        <end position="352"/>
    </location>
</feature>
<feature type="transmembrane region" description="Helical" evidence="7">
    <location>
        <begin position="147"/>
        <end position="168"/>
    </location>
</feature>
<name>A0AAD7ZRP4_DIPPU</name>
<accession>A0AAD7ZRP4</accession>
<dbReference type="InterPro" id="IPR038770">
    <property type="entry name" value="Na+/solute_symporter_sf"/>
</dbReference>
<evidence type="ECO:0000313" key="9">
    <source>
        <dbReference type="EMBL" id="KAJ9585650.1"/>
    </source>
</evidence>
<evidence type="ECO:0000256" key="3">
    <source>
        <dbReference type="ARBA" id="ARBA00022692"/>
    </source>
</evidence>
<feature type="transmembrane region" description="Helical" evidence="7">
    <location>
        <begin position="244"/>
        <end position="272"/>
    </location>
</feature>
<evidence type="ECO:0000313" key="10">
    <source>
        <dbReference type="Proteomes" id="UP001233999"/>
    </source>
</evidence>
<dbReference type="InterPro" id="IPR006153">
    <property type="entry name" value="Cation/H_exchanger_TM"/>
</dbReference>
<feature type="compositionally biased region" description="Basic and acidic residues" evidence="6">
    <location>
        <begin position="1"/>
        <end position="12"/>
    </location>
</feature>
<evidence type="ECO:0000259" key="8">
    <source>
        <dbReference type="Pfam" id="PF00999"/>
    </source>
</evidence>
<comment type="subcellular location">
    <subcellularLocation>
        <location evidence="1">Membrane</location>
        <topology evidence="1">Multi-pass membrane protein</topology>
    </subcellularLocation>
</comment>
<dbReference type="InterPro" id="IPR051843">
    <property type="entry name" value="CPA1_transporter"/>
</dbReference>
<dbReference type="PANTHER" id="PTHR31102:SF1">
    <property type="entry name" value="CATION_H+ EXCHANGER DOMAIN-CONTAINING PROTEIN"/>
    <property type="match status" value="1"/>
</dbReference>
<keyword evidence="5 7" id="KW-0472">Membrane</keyword>
<organism evidence="9 10">
    <name type="scientific">Diploptera punctata</name>
    <name type="common">Pacific beetle cockroach</name>
    <dbReference type="NCBI Taxonomy" id="6984"/>
    <lineage>
        <taxon>Eukaryota</taxon>
        <taxon>Metazoa</taxon>
        <taxon>Ecdysozoa</taxon>
        <taxon>Arthropoda</taxon>
        <taxon>Hexapoda</taxon>
        <taxon>Insecta</taxon>
        <taxon>Pterygota</taxon>
        <taxon>Neoptera</taxon>
        <taxon>Polyneoptera</taxon>
        <taxon>Dictyoptera</taxon>
        <taxon>Blattodea</taxon>
        <taxon>Blaberoidea</taxon>
        <taxon>Blaberidae</taxon>
        <taxon>Diplopterinae</taxon>
        <taxon>Diploptera</taxon>
    </lineage>
</organism>
<dbReference type="PANTHER" id="PTHR31102">
    <property type="match status" value="1"/>
</dbReference>
<feature type="transmembrane region" description="Helical" evidence="7">
    <location>
        <begin position="312"/>
        <end position="331"/>
    </location>
</feature>
<dbReference type="Gene3D" id="1.20.1530.20">
    <property type="match status" value="1"/>
</dbReference>
<dbReference type="AlphaFoldDB" id="A0AAD7ZRP4"/>
<evidence type="ECO:0000256" key="6">
    <source>
        <dbReference type="SAM" id="MobiDB-lite"/>
    </source>
</evidence>
<evidence type="ECO:0000256" key="5">
    <source>
        <dbReference type="ARBA" id="ARBA00023136"/>
    </source>
</evidence>
<feature type="transmembrane region" description="Helical" evidence="7">
    <location>
        <begin position="337"/>
        <end position="356"/>
    </location>
</feature>
<feature type="transmembrane region" description="Helical" evidence="7">
    <location>
        <begin position="210"/>
        <end position="232"/>
    </location>
</feature>
<feature type="transmembrane region" description="Helical" evidence="7">
    <location>
        <begin position="70"/>
        <end position="90"/>
    </location>
</feature>
<feature type="transmembrane region" description="Helical" evidence="7">
    <location>
        <begin position="180"/>
        <end position="204"/>
    </location>
</feature>
<dbReference type="GO" id="GO:1902600">
    <property type="term" value="P:proton transmembrane transport"/>
    <property type="evidence" value="ECO:0007669"/>
    <property type="project" value="InterPro"/>
</dbReference>
<keyword evidence="3 7" id="KW-0812">Transmembrane</keyword>
<comment type="caution">
    <text evidence="9">The sequence shown here is derived from an EMBL/GenBank/DDBJ whole genome shotgun (WGS) entry which is preliminary data.</text>
</comment>
<evidence type="ECO:0000256" key="7">
    <source>
        <dbReference type="SAM" id="Phobius"/>
    </source>
</evidence>
<evidence type="ECO:0000256" key="1">
    <source>
        <dbReference type="ARBA" id="ARBA00004141"/>
    </source>
</evidence>
<feature type="region of interest" description="Disordered" evidence="6">
    <location>
        <begin position="1"/>
        <end position="46"/>
    </location>
</feature>
<feature type="compositionally biased region" description="Basic and acidic residues" evidence="6">
    <location>
        <begin position="36"/>
        <end position="46"/>
    </location>
</feature>
<reference evidence="9" key="1">
    <citation type="journal article" date="2023" name="IScience">
        <title>Live-bearing cockroach genome reveals convergent evolutionary mechanisms linked to viviparity in insects and beyond.</title>
        <authorList>
            <person name="Fouks B."/>
            <person name="Harrison M.C."/>
            <person name="Mikhailova A.A."/>
            <person name="Marchal E."/>
            <person name="English S."/>
            <person name="Carruthers M."/>
            <person name="Jennings E.C."/>
            <person name="Chiamaka E.L."/>
            <person name="Frigard R.A."/>
            <person name="Pippel M."/>
            <person name="Attardo G.M."/>
            <person name="Benoit J.B."/>
            <person name="Bornberg-Bauer E."/>
            <person name="Tobe S.S."/>
        </authorList>
    </citation>
    <scope>NUCLEOTIDE SEQUENCE</scope>
    <source>
        <strain evidence="9">Stay&amp;Tobe</strain>
    </source>
</reference>
<keyword evidence="4 7" id="KW-1133">Transmembrane helix</keyword>
<reference evidence="9" key="2">
    <citation type="submission" date="2023-05" db="EMBL/GenBank/DDBJ databases">
        <authorList>
            <person name="Fouks B."/>
        </authorList>
    </citation>
    <scope>NUCLEOTIDE SEQUENCE</scope>
    <source>
        <strain evidence="9">Stay&amp;Tobe</strain>
        <tissue evidence="9">Testes</tissue>
    </source>
</reference>
<gene>
    <name evidence="9" type="ORF">L9F63_002550</name>
</gene>
<protein>
    <recommendedName>
        <fullName evidence="8">Cation/H+ exchanger transmembrane domain-containing protein</fullName>
    </recommendedName>
</protein>
<feature type="transmembrane region" description="Helical" evidence="7">
    <location>
        <begin position="284"/>
        <end position="305"/>
    </location>
</feature>
<dbReference type="Proteomes" id="UP001233999">
    <property type="component" value="Unassembled WGS sequence"/>
</dbReference>
<evidence type="ECO:0000256" key="2">
    <source>
        <dbReference type="ARBA" id="ARBA00007367"/>
    </source>
</evidence>
<feature type="non-terminal residue" evidence="9">
    <location>
        <position position="365"/>
    </location>
</feature>
<dbReference type="GO" id="GO:0015297">
    <property type="term" value="F:antiporter activity"/>
    <property type="evidence" value="ECO:0007669"/>
    <property type="project" value="InterPro"/>
</dbReference>
<evidence type="ECO:0000256" key="4">
    <source>
        <dbReference type="ARBA" id="ARBA00022989"/>
    </source>
</evidence>
<dbReference type="Pfam" id="PF00999">
    <property type="entry name" value="Na_H_Exchanger"/>
    <property type="match status" value="1"/>
</dbReference>
<dbReference type="GO" id="GO:0016020">
    <property type="term" value="C:membrane"/>
    <property type="evidence" value="ECO:0007669"/>
    <property type="project" value="UniProtKB-SubCell"/>
</dbReference>
<comment type="similarity">
    <text evidence="2">Belongs to the monovalent cation:proton antiporter 1 (CPA1) transporter (TC 2.A.36) family.</text>
</comment>
<proteinExistence type="inferred from homology"/>
<keyword evidence="10" id="KW-1185">Reference proteome</keyword>
<sequence>MSELETYKRRSDNVPNHTDPLLNEETGASSIETVEEDKSQTTEKQSDEKRKSAFVVISPTSLCPTYHPSLRLITVVLMILLFWGVSYSIFEDNVKPGAPVFALVSLLILAYVAGWIVSLVRLPPLLGMLVTGIVLRNTGIFNVTGHYLTVVSTLRLTAMVVILIKAGLGLDASALRRLSFVVVRLAFMPCLVETATCAVVAHFIMGFPWLWGFLLGFVLAAVSPAVVVPSLLSLQEKGYGEDKGISTLVIAASSIDDIAAISGFGVVLGVIFSQGDLVEQVIHGPLEVIIGLSFGISWGSLLIYLPHKDDECLVASRCFLVGAGSLFAVFGSSLLGYSGAGPLASIVAAFVACYGWKTLGWSSTY</sequence>